<keyword evidence="7" id="KW-0808">Transferase</keyword>
<evidence type="ECO:0000313" key="19">
    <source>
        <dbReference type="Proteomes" id="UP000650424"/>
    </source>
</evidence>
<evidence type="ECO:0000259" key="17">
    <source>
        <dbReference type="PROSITE" id="PS50885"/>
    </source>
</evidence>
<dbReference type="InterPro" id="IPR036890">
    <property type="entry name" value="HATPase_C_sf"/>
</dbReference>
<evidence type="ECO:0000256" key="4">
    <source>
        <dbReference type="ARBA" id="ARBA00022475"/>
    </source>
</evidence>
<keyword evidence="14 15" id="KW-0472">Membrane</keyword>
<dbReference type="Gene3D" id="1.10.287.130">
    <property type="match status" value="1"/>
</dbReference>
<comment type="caution">
    <text evidence="18">The sequence shown here is derived from an EMBL/GenBank/DDBJ whole genome shotgun (WGS) entry which is preliminary data.</text>
</comment>
<dbReference type="PANTHER" id="PTHR44936:SF5">
    <property type="entry name" value="SENSOR HISTIDINE KINASE ENVZ"/>
    <property type="match status" value="1"/>
</dbReference>
<evidence type="ECO:0000256" key="7">
    <source>
        <dbReference type="ARBA" id="ARBA00022679"/>
    </source>
</evidence>
<keyword evidence="8 15" id="KW-0812">Transmembrane</keyword>
<accession>A0ABR6ZK38</accession>
<evidence type="ECO:0000256" key="8">
    <source>
        <dbReference type="ARBA" id="ARBA00022692"/>
    </source>
</evidence>
<dbReference type="InterPro" id="IPR003661">
    <property type="entry name" value="HisK_dim/P_dom"/>
</dbReference>
<dbReference type="SUPFAM" id="SSF158472">
    <property type="entry name" value="HAMP domain-like"/>
    <property type="match status" value="1"/>
</dbReference>
<dbReference type="SUPFAM" id="SSF55874">
    <property type="entry name" value="ATPase domain of HSP90 chaperone/DNA topoisomerase II/histidine kinase"/>
    <property type="match status" value="1"/>
</dbReference>
<keyword evidence="12 15" id="KW-1133">Transmembrane helix</keyword>
<evidence type="ECO:0000256" key="13">
    <source>
        <dbReference type="ARBA" id="ARBA00023012"/>
    </source>
</evidence>
<evidence type="ECO:0000313" key="18">
    <source>
        <dbReference type="EMBL" id="MBC3916211.1"/>
    </source>
</evidence>
<evidence type="ECO:0000256" key="9">
    <source>
        <dbReference type="ARBA" id="ARBA00022741"/>
    </source>
</evidence>
<evidence type="ECO:0000256" key="12">
    <source>
        <dbReference type="ARBA" id="ARBA00022989"/>
    </source>
</evidence>
<proteinExistence type="predicted"/>
<dbReference type="PROSITE" id="PS50885">
    <property type="entry name" value="HAMP"/>
    <property type="match status" value="1"/>
</dbReference>
<dbReference type="SMART" id="SM00304">
    <property type="entry name" value="HAMP"/>
    <property type="match status" value="1"/>
</dbReference>
<dbReference type="Pfam" id="PF02518">
    <property type="entry name" value="HATPase_c"/>
    <property type="match status" value="1"/>
</dbReference>
<dbReference type="InterPro" id="IPR050980">
    <property type="entry name" value="2C_sensor_his_kinase"/>
</dbReference>
<keyword evidence="5" id="KW-0997">Cell inner membrane</keyword>
<keyword evidence="10" id="KW-0418">Kinase</keyword>
<comment type="catalytic activity">
    <reaction evidence="1">
        <text>ATP + protein L-histidine = ADP + protein N-phospho-L-histidine.</text>
        <dbReference type="EC" id="2.7.13.3"/>
    </reaction>
</comment>
<dbReference type="Pfam" id="PF00672">
    <property type="entry name" value="HAMP"/>
    <property type="match status" value="1"/>
</dbReference>
<evidence type="ECO:0000256" key="15">
    <source>
        <dbReference type="SAM" id="Phobius"/>
    </source>
</evidence>
<keyword evidence="19" id="KW-1185">Reference proteome</keyword>
<dbReference type="PROSITE" id="PS50109">
    <property type="entry name" value="HIS_KIN"/>
    <property type="match status" value="1"/>
</dbReference>
<keyword evidence="11" id="KW-0067">ATP-binding</keyword>
<dbReference type="CDD" id="cd00082">
    <property type="entry name" value="HisKA"/>
    <property type="match status" value="1"/>
</dbReference>
<dbReference type="InterPro" id="IPR004358">
    <property type="entry name" value="Sig_transdc_His_kin-like_C"/>
</dbReference>
<dbReference type="EC" id="2.7.13.3" evidence="3"/>
<dbReference type="SMART" id="SM00387">
    <property type="entry name" value="HATPase_c"/>
    <property type="match status" value="1"/>
</dbReference>
<gene>
    <name evidence="18" type="ORF">H8L32_01815</name>
</gene>
<dbReference type="Proteomes" id="UP000650424">
    <property type="component" value="Unassembled WGS sequence"/>
</dbReference>
<organism evidence="18 19">
    <name type="scientific">Undibacterium hunanense</name>
    <dbReference type="NCBI Taxonomy" id="2762292"/>
    <lineage>
        <taxon>Bacteria</taxon>
        <taxon>Pseudomonadati</taxon>
        <taxon>Pseudomonadota</taxon>
        <taxon>Betaproteobacteria</taxon>
        <taxon>Burkholderiales</taxon>
        <taxon>Oxalobacteraceae</taxon>
        <taxon>Undibacterium</taxon>
    </lineage>
</organism>
<evidence type="ECO:0000259" key="16">
    <source>
        <dbReference type="PROSITE" id="PS50109"/>
    </source>
</evidence>
<dbReference type="Gene3D" id="3.30.450.300">
    <property type="entry name" value="Sensor histidine kinase RisS, periplasmic domain"/>
    <property type="match status" value="1"/>
</dbReference>
<evidence type="ECO:0000256" key="6">
    <source>
        <dbReference type="ARBA" id="ARBA00022553"/>
    </source>
</evidence>
<dbReference type="PRINTS" id="PR00344">
    <property type="entry name" value="BCTRLSENSOR"/>
</dbReference>
<dbReference type="CDD" id="cd06225">
    <property type="entry name" value="HAMP"/>
    <property type="match status" value="1"/>
</dbReference>
<comment type="subcellular location">
    <subcellularLocation>
        <location evidence="2">Cell inner membrane</location>
        <topology evidence="2">Multi-pass membrane protein</topology>
    </subcellularLocation>
</comment>
<dbReference type="Pfam" id="PF00512">
    <property type="entry name" value="HisKA"/>
    <property type="match status" value="1"/>
</dbReference>
<keyword evidence="13" id="KW-0902">Two-component regulatory system</keyword>
<name>A0ABR6ZK38_9BURK</name>
<evidence type="ECO:0000256" key="1">
    <source>
        <dbReference type="ARBA" id="ARBA00000085"/>
    </source>
</evidence>
<dbReference type="InterPro" id="IPR036097">
    <property type="entry name" value="HisK_dim/P_sf"/>
</dbReference>
<keyword evidence="9" id="KW-0547">Nucleotide-binding</keyword>
<evidence type="ECO:0000256" key="14">
    <source>
        <dbReference type="ARBA" id="ARBA00023136"/>
    </source>
</evidence>
<feature type="transmembrane region" description="Helical" evidence="15">
    <location>
        <begin position="157"/>
        <end position="179"/>
    </location>
</feature>
<dbReference type="InterPro" id="IPR005467">
    <property type="entry name" value="His_kinase_dom"/>
</dbReference>
<dbReference type="InterPro" id="IPR032408">
    <property type="entry name" value="RisS_PPD"/>
</dbReference>
<dbReference type="SUPFAM" id="SSF47384">
    <property type="entry name" value="Homodimeric domain of signal transducing histidine kinase"/>
    <property type="match status" value="1"/>
</dbReference>
<keyword evidence="4" id="KW-1003">Cell membrane</keyword>
<evidence type="ECO:0000256" key="11">
    <source>
        <dbReference type="ARBA" id="ARBA00022840"/>
    </source>
</evidence>
<dbReference type="SMART" id="SM00388">
    <property type="entry name" value="HisKA"/>
    <property type="match status" value="1"/>
</dbReference>
<dbReference type="Pfam" id="PF16524">
    <property type="entry name" value="RisS_PPD"/>
    <property type="match status" value="1"/>
</dbReference>
<dbReference type="Gene3D" id="3.30.565.10">
    <property type="entry name" value="Histidine kinase-like ATPase, C-terminal domain"/>
    <property type="match status" value="1"/>
</dbReference>
<evidence type="ECO:0000256" key="10">
    <source>
        <dbReference type="ARBA" id="ARBA00022777"/>
    </source>
</evidence>
<evidence type="ECO:0000256" key="3">
    <source>
        <dbReference type="ARBA" id="ARBA00012438"/>
    </source>
</evidence>
<protein>
    <recommendedName>
        <fullName evidence="3">histidine kinase</fullName>
        <ecNumber evidence="3">2.7.13.3</ecNumber>
    </recommendedName>
</protein>
<dbReference type="PANTHER" id="PTHR44936">
    <property type="entry name" value="SENSOR PROTEIN CREC"/>
    <property type="match status" value="1"/>
</dbReference>
<dbReference type="EMBL" id="JACOGF010000001">
    <property type="protein sequence ID" value="MBC3916211.1"/>
    <property type="molecule type" value="Genomic_DNA"/>
</dbReference>
<feature type="domain" description="Histidine kinase" evidence="16">
    <location>
        <begin position="241"/>
        <end position="451"/>
    </location>
</feature>
<sequence length="453" mass="50924">MHSYLNSLEWLKSGLFWRTFFMLALLVTASMTAWMTNFRILETTPRAQQMAAQIVSIVTITRAALTHSAPEKRHQLLSDLANKEGVQIYLLEDNDRIEEPDATNFFLESKAIMLRGLGPDTRFASKLNGVSGFWISFDIDDDHYWLRLEQERLDPPIGLQLFSWAMATLFLTLLGAAVISKLINDPLSRLSNAARAIAKGKQPPPLPQKGPKEIRETNQSFNTMVEDLARIEADRTIILAGISHDLRTPLARMQLEVEMANLSAESRHGMQSDLQQMDAIIGQFLDYAKPLDKVELETINLSEVLQQIIDEASRFQYLRLRTAITPDLFISGNMIEVRRLFNNLIENACRYGKTAGAPITTLDIQCSRKSKDRKHGILISFRDHGAGVAEQDLARLLKPFTRGDASRSQANGSGLGLAIVDRIIKRHSGKLRIYNHQEGGFVIVIALQEAKDT</sequence>
<feature type="domain" description="HAMP" evidence="17">
    <location>
        <begin position="181"/>
        <end position="233"/>
    </location>
</feature>
<evidence type="ECO:0000256" key="2">
    <source>
        <dbReference type="ARBA" id="ARBA00004429"/>
    </source>
</evidence>
<reference evidence="18 19" key="1">
    <citation type="submission" date="2020-08" db="EMBL/GenBank/DDBJ databases">
        <title>Novel species isolated from subtropical streams in China.</title>
        <authorList>
            <person name="Lu H."/>
        </authorList>
    </citation>
    <scope>NUCLEOTIDE SEQUENCE [LARGE SCALE GENOMIC DNA]</scope>
    <source>
        <strain evidence="18 19">CY18W</strain>
    </source>
</reference>
<evidence type="ECO:0000256" key="5">
    <source>
        <dbReference type="ARBA" id="ARBA00022519"/>
    </source>
</evidence>
<dbReference type="InterPro" id="IPR003594">
    <property type="entry name" value="HATPase_dom"/>
</dbReference>
<feature type="transmembrane region" description="Helical" evidence="15">
    <location>
        <begin position="15"/>
        <end position="36"/>
    </location>
</feature>
<dbReference type="InterPro" id="IPR038421">
    <property type="entry name" value="RisS_PPD_sf"/>
</dbReference>
<dbReference type="InterPro" id="IPR003660">
    <property type="entry name" value="HAMP_dom"/>
</dbReference>
<dbReference type="RefSeq" id="WP_186945445.1">
    <property type="nucleotide sequence ID" value="NZ_JACOGF010000001.1"/>
</dbReference>
<keyword evidence="6" id="KW-0597">Phosphoprotein</keyword>